<evidence type="ECO:0000256" key="1">
    <source>
        <dbReference type="SAM" id="MobiDB-lite"/>
    </source>
</evidence>
<accession>A0A6B0Y2Y8</accession>
<protein>
    <submittedName>
        <fullName evidence="2">Type I-E CRISPR-associated protein Cse2/CasB</fullName>
    </submittedName>
</protein>
<reference evidence="2" key="1">
    <citation type="submission" date="2019-09" db="EMBL/GenBank/DDBJ databases">
        <title>Characterisation of the sponge microbiome using genome-centric metagenomics.</title>
        <authorList>
            <person name="Engelberts J.P."/>
            <person name="Robbins S.J."/>
            <person name="De Goeij J.M."/>
            <person name="Aranda M."/>
            <person name="Bell S.C."/>
            <person name="Webster N.S."/>
        </authorList>
    </citation>
    <scope>NUCLEOTIDE SEQUENCE</scope>
    <source>
        <strain evidence="2">SB0664_bin_43</strain>
    </source>
</reference>
<organism evidence="2">
    <name type="scientific">Boseongicola sp. SB0664_bin_43</name>
    <dbReference type="NCBI Taxonomy" id="2604844"/>
    <lineage>
        <taxon>Bacteria</taxon>
        <taxon>Pseudomonadati</taxon>
        <taxon>Pseudomonadota</taxon>
        <taxon>Alphaproteobacteria</taxon>
        <taxon>Rhodobacterales</taxon>
        <taxon>Paracoccaceae</taxon>
        <taxon>Boseongicola</taxon>
    </lineage>
</organism>
<dbReference type="Gene3D" id="1.10.520.40">
    <property type="entry name" value="CRISPR-associated protein Cse2"/>
    <property type="match status" value="1"/>
</dbReference>
<dbReference type="NCBIfam" id="TIGR02548">
    <property type="entry name" value="casB_cse2"/>
    <property type="match status" value="1"/>
</dbReference>
<comment type="caution">
    <text evidence="2">The sequence shown here is derived from an EMBL/GenBank/DDBJ whole genome shotgun (WGS) entry which is preliminary data.</text>
</comment>
<evidence type="ECO:0000313" key="2">
    <source>
        <dbReference type="EMBL" id="MXY34402.1"/>
    </source>
</evidence>
<feature type="region of interest" description="Disordered" evidence="1">
    <location>
        <begin position="1"/>
        <end position="33"/>
    </location>
</feature>
<name>A0A6B0Y2Y8_9RHOB</name>
<proteinExistence type="predicted"/>
<dbReference type="InterPro" id="IPR038287">
    <property type="entry name" value="Cse2_sf"/>
</dbReference>
<gene>
    <name evidence="2" type="primary">casB</name>
    <name evidence="2" type="ORF">F4Y60_10020</name>
</gene>
<dbReference type="InterPro" id="IPR013382">
    <property type="entry name" value="CRISPR-assoc_prot_Cse2"/>
</dbReference>
<sequence>MSGRRQTQPARYVREAGSQTAGPARSRQEEGETGMSVGGIVIEWWRSSLRRDDGQARAARARLRRCESPAEALAVAETHDLNARLKRFEQNPTSDQLALLATVFARLAGVDGERLAFLLGRQTMKDGPRTLSELRFQSLIRIRSRRDLMTPLRRSLSVLDANLDCNGRALAEDLYFWNDRVRNKWCFQYFGAEYAEINQGETVT</sequence>
<dbReference type="EMBL" id="VXRY01000401">
    <property type="protein sequence ID" value="MXY34402.1"/>
    <property type="molecule type" value="Genomic_DNA"/>
</dbReference>
<dbReference type="Pfam" id="PF09485">
    <property type="entry name" value="CRISPR_Cse2"/>
    <property type="match status" value="1"/>
</dbReference>
<dbReference type="AlphaFoldDB" id="A0A6B0Y2Y8"/>